<organism evidence="2">
    <name type="scientific">Klebsiella pneumoniae</name>
    <dbReference type="NCBI Taxonomy" id="573"/>
    <lineage>
        <taxon>Bacteria</taxon>
        <taxon>Pseudomonadati</taxon>
        <taxon>Pseudomonadota</taxon>
        <taxon>Gammaproteobacteria</taxon>
        <taxon>Enterobacterales</taxon>
        <taxon>Enterobacteriaceae</taxon>
        <taxon>Klebsiella/Raoultella group</taxon>
        <taxon>Klebsiella</taxon>
        <taxon>Klebsiella pneumoniae complex</taxon>
    </lineage>
</organism>
<evidence type="ECO:0000256" key="1">
    <source>
        <dbReference type="SAM" id="Phobius"/>
    </source>
</evidence>
<keyword evidence="1" id="KW-1133">Transmembrane helix</keyword>
<dbReference type="AlphaFoldDB" id="A0A483M2G9"/>
<name>A0A483M2G9_KLEPN</name>
<reference evidence="2" key="1">
    <citation type="submission" date="2019-01" db="EMBL/GenBank/DDBJ databases">
        <authorList>
            <person name="Lista F."/>
            <person name="Anselmo A."/>
        </authorList>
    </citation>
    <scope>NUCLEOTIDE SEQUENCE</scope>
    <source>
        <strain evidence="2">7S</strain>
    </source>
</reference>
<dbReference type="EMBL" id="SDCP01000020">
    <property type="protein sequence ID" value="TCX81621.1"/>
    <property type="molecule type" value="Genomic_DNA"/>
</dbReference>
<feature type="transmembrane region" description="Helical" evidence="1">
    <location>
        <begin position="35"/>
        <end position="52"/>
    </location>
</feature>
<evidence type="ECO:0000313" key="2">
    <source>
        <dbReference type="EMBL" id="TCX81621.1"/>
    </source>
</evidence>
<protein>
    <submittedName>
        <fullName evidence="2">Uncharacterized protein</fullName>
    </submittedName>
</protein>
<proteinExistence type="predicted"/>
<sequence>MEEYSAGDVIILAERPPLAGNDKGVKNITMPTNSFLPFYRLLLMCFYLYFNYGDNMAKMCVFNDKLKIMMMVLLFFSPSVLL</sequence>
<keyword evidence="1" id="KW-0472">Membrane</keyword>
<accession>A0A483M2G9</accession>
<comment type="caution">
    <text evidence="2">The sequence shown here is derived from an EMBL/GenBank/DDBJ whole genome shotgun (WGS) entry which is preliminary data.</text>
</comment>
<gene>
    <name evidence="2" type="ORF">ETE99_16285</name>
</gene>
<keyword evidence="1" id="KW-0812">Transmembrane</keyword>